<dbReference type="InterPro" id="IPR036065">
    <property type="entry name" value="BolA-like_sf"/>
</dbReference>
<reference evidence="2" key="2">
    <citation type="submission" date="2021-01" db="EMBL/GenBank/DDBJ databases">
        <authorList>
            <person name="Schikora-Tamarit M.A."/>
        </authorList>
    </citation>
    <scope>NUCLEOTIDE SEQUENCE</scope>
    <source>
        <strain evidence="2">CBS6341</strain>
    </source>
</reference>
<dbReference type="OrthoDB" id="411584at2759"/>
<dbReference type="GO" id="GO:0005759">
    <property type="term" value="C:mitochondrial matrix"/>
    <property type="evidence" value="ECO:0007669"/>
    <property type="project" value="TreeGrafter"/>
</dbReference>
<dbReference type="InterPro" id="IPR002634">
    <property type="entry name" value="BolA"/>
</dbReference>
<dbReference type="EMBL" id="JAEUBF010001424">
    <property type="protein sequence ID" value="KAH3666627.1"/>
    <property type="molecule type" value="Genomic_DNA"/>
</dbReference>
<comment type="caution">
    <text evidence="2">The sequence shown here is derived from an EMBL/GenBank/DDBJ whole genome shotgun (WGS) entry which is preliminary data.</text>
</comment>
<reference evidence="2" key="1">
    <citation type="journal article" date="2021" name="Open Biol.">
        <title>Shared evolutionary footprints suggest mitochondrial oxidative damage underlies multiple complex I losses in fungi.</title>
        <authorList>
            <person name="Schikora-Tamarit M.A."/>
            <person name="Marcet-Houben M."/>
            <person name="Nosek J."/>
            <person name="Gabaldon T."/>
        </authorList>
    </citation>
    <scope>NUCLEOTIDE SEQUENCE</scope>
    <source>
        <strain evidence="2">CBS6341</strain>
    </source>
</reference>
<name>A0A9P8P882_9ASCO</name>
<dbReference type="PANTHER" id="PTHR46230:SF7">
    <property type="entry name" value="BOLA-LIKE PROTEIN 1"/>
    <property type="match status" value="1"/>
</dbReference>
<dbReference type="PANTHER" id="PTHR46230">
    <property type="match status" value="1"/>
</dbReference>
<dbReference type="GO" id="GO:0044572">
    <property type="term" value="P:[4Fe-4S] cluster assembly"/>
    <property type="evidence" value="ECO:0007669"/>
    <property type="project" value="TreeGrafter"/>
</dbReference>
<organism evidence="2 3">
    <name type="scientific">Wickerhamomyces mucosus</name>
    <dbReference type="NCBI Taxonomy" id="1378264"/>
    <lineage>
        <taxon>Eukaryota</taxon>
        <taxon>Fungi</taxon>
        <taxon>Dikarya</taxon>
        <taxon>Ascomycota</taxon>
        <taxon>Saccharomycotina</taxon>
        <taxon>Saccharomycetes</taxon>
        <taxon>Phaffomycetales</taxon>
        <taxon>Wickerhamomycetaceae</taxon>
        <taxon>Wickerhamomyces</taxon>
    </lineage>
</organism>
<protein>
    <recommendedName>
        <fullName evidence="4">BolA-like protein</fullName>
    </recommendedName>
</protein>
<dbReference type="Proteomes" id="UP000769528">
    <property type="component" value="Unassembled WGS sequence"/>
</dbReference>
<dbReference type="Pfam" id="PF01722">
    <property type="entry name" value="BolA"/>
    <property type="match status" value="1"/>
</dbReference>
<comment type="similarity">
    <text evidence="1">Belongs to the BolA/IbaG family.</text>
</comment>
<evidence type="ECO:0000313" key="2">
    <source>
        <dbReference type="EMBL" id="KAH3666627.1"/>
    </source>
</evidence>
<dbReference type="Gene3D" id="3.30.300.90">
    <property type="entry name" value="BolA-like"/>
    <property type="match status" value="1"/>
</dbReference>
<dbReference type="PIRSF" id="PIRSF003113">
    <property type="entry name" value="BolA"/>
    <property type="match status" value="1"/>
</dbReference>
<sequence length="113" mass="12857">MLRIIRTMSSQAQIIGPIQATITEKLTAEFQPTSLEIYNDSHNHAHHAGLRGATNVTESHFRIEIVSDKFEGLKLPNRHRLIYNLLDEEIKEKGVHALQMKIKTPSESNKSNK</sequence>
<evidence type="ECO:0008006" key="4">
    <source>
        <dbReference type="Google" id="ProtNLM"/>
    </source>
</evidence>
<dbReference type="SUPFAM" id="SSF82657">
    <property type="entry name" value="BolA-like"/>
    <property type="match status" value="1"/>
</dbReference>
<evidence type="ECO:0000313" key="3">
    <source>
        <dbReference type="Proteomes" id="UP000769528"/>
    </source>
</evidence>
<evidence type="ECO:0000256" key="1">
    <source>
        <dbReference type="RuleBase" id="RU003860"/>
    </source>
</evidence>
<accession>A0A9P8P882</accession>
<proteinExistence type="inferred from homology"/>
<gene>
    <name evidence="2" type="ORF">WICMUC_005611</name>
</gene>
<dbReference type="AlphaFoldDB" id="A0A9P8P882"/>
<keyword evidence="3" id="KW-1185">Reference proteome</keyword>